<dbReference type="Gene3D" id="4.10.60.10">
    <property type="entry name" value="Zinc finger, CCHC-type"/>
    <property type="match status" value="1"/>
</dbReference>
<gene>
    <name evidence="2" type="ORF">CRG98_007447</name>
</gene>
<dbReference type="PANTHER" id="PTHR34222">
    <property type="entry name" value="GAG_PRE-INTEGRS DOMAIN-CONTAINING PROTEIN"/>
    <property type="match status" value="1"/>
</dbReference>
<proteinExistence type="predicted"/>
<dbReference type="SUPFAM" id="SSF57756">
    <property type="entry name" value="Retrovirus zinc finger-like domains"/>
    <property type="match status" value="1"/>
</dbReference>
<dbReference type="InterPro" id="IPR001878">
    <property type="entry name" value="Znf_CCHC"/>
</dbReference>
<sequence>MTFSKSRLNSVFWQEGLTGGKYYTALKGLSDKLADYSPIPKCTSAVTTEFVKRREEERMHQFLMGLNMETFGTMHSQILTYDPLPSTGKVYNNVILEESRRWLRRVRINVNMDGAVLVAMGSDRTRKKTCSYCGNAGHERAECYRLMTCSYCEKTGHKRADCYHFNGYPVDWEARRNGSGRKDTAQQSTGRNRGWIKGGSNWKLDIGATEHITGNINYLMDSVPIKWPYPIWIPDGRSVLAKRVGQALLRPDFILNNVLYIPKFNCNLVSMRRLAKDMNCVFSFCSDFCGMQDRTERKVIGVARLHVGLYRFGCVASHLALATFEKWDFERWLI</sequence>
<dbReference type="Proteomes" id="UP000233551">
    <property type="component" value="Unassembled WGS sequence"/>
</dbReference>
<dbReference type="AlphaFoldDB" id="A0A2I0KUM1"/>
<evidence type="ECO:0000259" key="1">
    <source>
        <dbReference type="SMART" id="SM00343"/>
    </source>
</evidence>
<dbReference type="PANTHER" id="PTHR34222:SF79">
    <property type="entry name" value="RETROVIRUS-RELATED POL POLYPROTEIN FROM TRANSPOSON TNT 1-94"/>
    <property type="match status" value="1"/>
</dbReference>
<feature type="domain" description="CCHC-type" evidence="1">
    <location>
        <begin position="129"/>
        <end position="145"/>
    </location>
</feature>
<protein>
    <recommendedName>
        <fullName evidence="1">CCHC-type domain-containing protein</fullName>
    </recommendedName>
</protein>
<dbReference type="InterPro" id="IPR054722">
    <property type="entry name" value="PolX-like_BBD"/>
</dbReference>
<comment type="caution">
    <text evidence="2">The sequence shown here is derived from an EMBL/GenBank/DDBJ whole genome shotgun (WGS) entry which is preliminary data.</text>
</comment>
<evidence type="ECO:0000313" key="2">
    <source>
        <dbReference type="EMBL" id="PKI72178.1"/>
    </source>
</evidence>
<dbReference type="GO" id="GO:0008270">
    <property type="term" value="F:zinc ion binding"/>
    <property type="evidence" value="ECO:0007669"/>
    <property type="project" value="InterPro"/>
</dbReference>
<dbReference type="EMBL" id="PGOL01000338">
    <property type="protein sequence ID" value="PKI72178.1"/>
    <property type="molecule type" value="Genomic_DNA"/>
</dbReference>
<dbReference type="InterPro" id="IPR036875">
    <property type="entry name" value="Znf_CCHC_sf"/>
</dbReference>
<reference evidence="2 3" key="1">
    <citation type="submission" date="2017-11" db="EMBL/GenBank/DDBJ databases">
        <title>De-novo sequencing of pomegranate (Punica granatum L.) genome.</title>
        <authorList>
            <person name="Akparov Z."/>
            <person name="Amiraslanov A."/>
            <person name="Hajiyeva S."/>
            <person name="Abbasov M."/>
            <person name="Kaur K."/>
            <person name="Hamwieh A."/>
            <person name="Solovyev V."/>
            <person name="Salamov A."/>
            <person name="Braich B."/>
            <person name="Kosarev P."/>
            <person name="Mahmoud A."/>
            <person name="Hajiyev E."/>
            <person name="Babayeva S."/>
            <person name="Izzatullayeva V."/>
            <person name="Mammadov A."/>
            <person name="Mammadov A."/>
            <person name="Sharifova S."/>
            <person name="Ojaghi J."/>
            <person name="Eynullazada K."/>
            <person name="Bayramov B."/>
            <person name="Abdulazimova A."/>
            <person name="Shahmuradov I."/>
        </authorList>
    </citation>
    <scope>NUCLEOTIDE SEQUENCE [LARGE SCALE GENOMIC DNA]</scope>
    <source>
        <strain evidence="3">cv. AG2017</strain>
        <tissue evidence="2">Leaf</tissue>
    </source>
</reference>
<dbReference type="Pfam" id="PF22936">
    <property type="entry name" value="Pol_BBD"/>
    <property type="match status" value="1"/>
</dbReference>
<dbReference type="GO" id="GO:0003676">
    <property type="term" value="F:nucleic acid binding"/>
    <property type="evidence" value="ECO:0007669"/>
    <property type="project" value="InterPro"/>
</dbReference>
<feature type="domain" description="CCHC-type" evidence="1">
    <location>
        <begin position="148"/>
        <end position="164"/>
    </location>
</feature>
<dbReference type="SMART" id="SM00343">
    <property type="entry name" value="ZnF_C2HC"/>
    <property type="match status" value="2"/>
</dbReference>
<name>A0A2I0KUM1_PUNGR</name>
<dbReference type="STRING" id="22663.A0A2I0KUM1"/>
<accession>A0A2I0KUM1</accession>
<organism evidence="2 3">
    <name type="scientific">Punica granatum</name>
    <name type="common">Pomegranate</name>
    <dbReference type="NCBI Taxonomy" id="22663"/>
    <lineage>
        <taxon>Eukaryota</taxon>
        <taxon>Viridiplantae</taxon>
        <taxon>Streptophyta</taxon>
        <taxon>Embryophyta</taxon>
        <taxon>Tracheophyta</taxon>
        <taxon>Spermatophyta</taxon>
        <taxon>Magnoliopsida</taxon>
        <taxon>eudicotyledons</taxon>
        <taxon>Gunneridae</taxon>
        <taxon>Pentapetalae</taxon>
        <taxon>rosids</taxon>
        <taxon>malvids</taxon>
        <taxon>Myrtales</taxon>
        <taxon>Lythraceae</taxon>
        <taxon>Punica</taxon>
    </lineage>
</organism>
<dbReference type="Pfam" id="PF16588">
    <property type="entry name" value="zf-C2H2_10"/>
    <property type="match status" value="2"/>
</dbReference>
<keyword evidence="3" id="KW-1185">Reference proteome</keyword>
<evidence type="ECO:0000313" key="3">
    <source>
        <dbReference type="Proteomes" id="UP000233551"/>
    </source>
</evidence>